<feature type="domain" description="Malectin" evidence="11">
    <location>
        <begin position="198"/>
        <end position="332"/>
    </location>
</feature>
<feature type="transmembrane region" description="Helical" evidence="10">
    <location>
        <begin position="16"/>
        <end position="35"/>
    </location>
</feature>
<keyword evidence="3 10" id="KW-0812">Transmembrane</keyword>
<dbReference type="PANTHER" id="PTHR13460:SF0">
    <property type="entry name" value="MALECTIN"/>
    <property type="match status" value="1"/>
</dbReference>
<evidence type="ECO:0000256" key="2">
    <source>
        <dbReference type="ARBA" id="ARBA00009141"/>
    </source>
</evidence>
<comment type="similarity">
    <text evidence="2">Belongs to the malectin family.</text>
</comment>
<evidence type="ECO:0000256" key="6">
    <source>
        <dbReference type="ARBA" id="ARBA00022989"/>
    </source>
</evidence>
<accession>A0AAU7MDK7</accession>
<sequence>MGSTGLLDVRQRTGKVVTVIAGLATVLALLGVYRMSDASAAAGQAVLSVNAGGPASGAFAADAYFTGGTAASHPNVIDVSGVSGAAPAEVYQTERYGPSTYTLPGLTAQGAYTVRLHFAETYFTAAGQRQFNVAVNGQQVLANLDIVAAAGAANRALVREFPATASATGQVVVAFTNGAANNATVDGIEVVPAAPNTVRVEAGGTAAYTDTAGNVWAADNGFTGGAITDRGAIAIAGTSNPRIFQTERYGMSGYAFGLPNGTYTVNLLFAETYTGITAAGQRVFNVNVEGTAINNIDIFAAVGRNAALTRTATVSVTDGQLDIGFTAVAQSALVNGIEIVGGGANPSPTATSPGPNPTGPAISPLLVGNNVWYNPSDAVWNVSGGAGLKIIRIGGIEYDQNFPTTTQLTTWVNKIKAMGAEPMIQVSSYRSATDAANVVRYFNQQTGNKVKYWTIGNEPWLERG</sequence>
<evidence type="ECO:0000313" key="12">
    <source>
        <dbReference type="EMBL" id="XBP95705.1"/>
    </source>
</evidence>
<dbReference type="GO" id="GO:0030246">
    <property type="term" value="F:carbohydrate binding"/>
    <property type="evidence" value="ECO:0007669"/>
    <property type="project" value="InterPro"/>
</dbReference>
<dbReference type="Gene3D" id="2.60.120.430">
    <property type="entry name" value="Galactose-binding lectin"/>
    <property type="match status" value="2"/>
</dbReference>
<evidence type="ECO:0000256" key="1">
    <source>
        <dbReference type="ARBA" id="ARBA00004115"/>
    </source>
</evidence>
<dbReference type="InterPro" id="IPR008979">
    <property type="entry name" value="Galactose-bd-like_sf"/>
</dbReference>
<dbReference type="SUPFAM" id="SSF49785">
    <property type="entry name" value="Galactose-binding domain-like"/>
    <property type="match status" value="1"/>
</dbReference>
<dbReference type="EMBL" id="CP159342">
    <property type="protein sequence ID" value="XCH76409.1"/>
    <property type="molecule type" value="Genomic_DNA"/>
</dbReference>
<keyword evidence="9" id="KW-0119">Carbohydrate metabolism</keyword>
<evidence type="ECO:0000256" key="7">
    <source>
        <dbReference type="ARBA" id="ARBA00023136"/>
    </source>
</evidence>
<dbReference type="InterPro" id="IPR039155">
    <property type="entry name" value="MLEC"/>
</dbReference>
<feature type="domain" description="Malectin" evidence="11">
    <location>
        <begin position="46"/>
        <end position="172"/>
    </location>
</feature>
<proteinExistence type="inferred from homology"/>
<reference evidence="13" key="2">
    <citation type="submission" date="2024-06" db="EMBL/GenBank/DDBJ databases">
        <title>Micromonospora mangrovi CCTCC AA 2012012 genome sequences.</title>
        <authorList>
            <person name="Gao J."/>
        </authorList>
    </citation>
    <scope>NUCLEOTIDE SEQUENCE</scope>
    <source>
        <strain evidence="13">CCTCC AA 2012012</strain>
    </source>
</reference>
<dbReference type="GO" id="GO:0016020">
    <property type="term" value="C:membrane"/>
    <property type="evidence" value="ECO:0007669"/>
    <property type="project" value="TreeGrafter"/>
</dbReference>
<dbReference type="Pfam" id="PF11721">
    <property type="entry name" value="Malectin"/>
    <property type="match status" value="2"/>
</dbReference>
<evidence type="ECO:0000259" key="11">
    <source>
        <dbReference type="Pfam" id="PF11721"/>
    </source>
</evidence>
<reference evidence="12" key="1">
    <citation type="submission" date="2024-01" db="EMBL/GenBank/DDBJ databases">
        <title>The genome sequence of Micromonospora mangrovi CCTCC AA 2012012.</title>
        <authorList>
            <person name="Gao J."/>
        </authorList>
    </citation>
    <scope>NUCLEOTIDE SEQUENCE</scope>
    <source>
        <strain evidence="12">CCTCC AA 2012012</strain>
    </source>
</reference>
<gene>
    <name evidence="13" type="ORF">ABUL08_10050</name>
    <name evidence="12" type="ORF">VK199_10000</name>
</gene>
<keyword evidence="8" id="KW-0325">Glycoprotein</keyword>
<dbReference type="PANTHER" id="PTHR13460">
    <property type="match status" value="1"/>
</dbReference>
<keyword evidence="5" id="KW-0256">Endoplasmic reticulum</keyword>
<evidence type="ECO:0000256" key="10">
    <source>
        <dbReference type="SAM" id="Phobius"/>
    </source>
</evidence>
<dbReference type="InterPro" id="IPR017853">
    <property type="entry name" value="GH"/>
</dbReference>
<dbReference type="AlphaFoldDB" id="A0AAU7MDK7"/>
<protein>
    <submittedName>
        <fullName evidence="12">Malectin domain-containing carbohydrate-binding protein</fullName>
    </submittedName>
</protein>
<evidence type="ECO:0000256" key="9">
    <source>
        <dbReference type="ARBA" id="ARBA00023277"/>
    </source>
</evidence>
<comment type="subcellular location">
    <subcellularLocation>
        <location evidence="1">Endoplasmic reticulum membrane</location>
        <topology evidence="1">Single-pass type I membrane protein</topology>
    </subcellularLocation>
</comment>
<dbReference type="Gene3D" id="3.20.20.80">
    <property type="entry name" value="Glycosidases"/>
    <property type="match status" value="1"/>
</dbReference>
<dbReference type="SUPFAM" id="SSF51445">
    <property type="entry name" value="(Trans)glycosidases"/>
    <property type="match status" value="1"/>
</dbReference>
<evidence type="ECO:0000256" key="4">
    <source>
        <dbReference type="ARBA" id="ARBA00022729"/>
    </source>
</evidence>
<dbReference type="RefSeq" id="WP_350936766.1">
    <property type="nucleotide sequence ID" value="NZ_CP157762.1"/>
</dbReference>
<evidence type="ECO:0000256" key="3">
    <source>
        <dbReference type="ARBA" id="ARBA00022692"/>
    </source>
</evidence>
<keyword evidence="7 10" id="KW-0472">Membrane</keyword>
<keyword evidence="4" id="KW-0732">Signal</keyword>
<evidence type="ECO:0000313" key="13">
    <source>
        <dbReference type="EMBL" id="XCH76409.1"/>
    </source>
</evidence>
<keyword evidence="6 10" id="KW-1133">Transmembrane helix</keyword>
<evidence type="ECO:0000256" key="8">
    <source>
        <dbReference type="ARBA" id="ARBA00023180"/>
    </source>
</evidence>
<dbReference type="EMBL" id="CP157762">
    <property type="protein sequence ID" value="XBP95705.1"/>
    <property type="molecule type" value="Genomic_DNA"/>
</dbReference>
<evidence type="ECO:0000256" key="5">
    <source>
        <dbReference type="ARBA" id="ARBA00022824"/>
    </source>
</evidence>
<dbReference type="InterPro" id="IPR021720">
    <property type="entry name" value="Malectin_dom"/>
</dbReference>
<name>A0AAU7MDK7_9ACTN</name>
<organism evidence="12">
    <name type="scientific">Micromonospora sp. CCTCC AA 2012012</name>
    <dbReference type="NCBI Taxonomy" id="3111921"/>
    <lineage>
        <taxon>Bacteria</taxon>
        <taxon>Bacillati</taxon>
        <taxon>Actinomycetota</taxon>
        <taxon>Actinomycetes</taxon>
        <taxon>Micromonosporales</taxon>
        <taxon>Micromonosporaceae</taxon>
        <taxon>Micromonospora</taxon>
    </lineage>
</organism>